<dbReference type="RefSeq" id="WP_006979254.1">
    <property type="nucleotide sequence ID" value="NZ_ABVL01000004.1"/>
</dbReference>
<proteinExistence type="predicted"/>
<organism evidence="1 2">
    <name type="scientific">Chthoniobacter flavus Ellin428</name>
    <dbReference type="NCBI Taxonomy" id="497964"/>
    <lineage>
        <taxon>Bacteria</taxon>
        <taxon>Pseudomonadati</taxon>
        <taxon>Verrucomicrobiota</taxon>
        <taxon>Spartobacteria</taxon>
        <taxon>Chthoniobacterales</taxon>
        <taxon>Chthoniobacteraceae</taxon>
        <taxon>Chthoniobacter</taxon>
    </lineage>
</organism>
<gene>
    <name evidence="1" type="ORF">CfE428DRAFT_1929</name>
</gene>
<dbReference type="eggNOG" id="COG1413">
    <property type="taxonomic scope" value="Bacteria"/>
</dbReference>
<accession>B4CZ41</accession>
<evidence type="ECO:0000313" key="2">
    <source>
        <dbReference type="Proteomes" id="UP000005824"/>
    </source>
</evidence>
<reference evidence="1 2" key="1">
    <citation type="journal article" date="2011" name="J. Bacteriol.">
        <title>Genome sequence of Chthoniobacter flavus Ellin428, an aerobic heterotrophic soil bacterium.</title>
        <authorList>
            <person name="Kant R."/>
            <person name="van Passel M.W."/>
            <person name="Palva A."/>
            <person name="Lucas S."/>
            <person name="Lapidus A."/>
            <person name="Glavina Del Rio T."/>
            <person name="Dalin E."/>
            <person name="Tice H."/>
            <person name="Bruce D."/>
            <person name="Goodwin L."/>
            <person name="Pitluck S."/>
            <person name="Larimer F.W."/>
            <person name="Land M.L."/>
            <person name="Hauser L."/>
            <person name="Sangwan P."/>
            <person name="de Vos W.M."/>
            <person name="Janssen P.H."/>
            <person name="Smidt H."/>
        </authorList>
    </citation>
    <scope>NUCLEOTIDE SEQUENCE [LARGE SCALE GENOMIC DNA]</scope>
    <source>
        <strain evidence="1 2">Ellin428</strain>
    </source>
</reference>
<keyword evidence="2" id="KW-1185">Reference proteome</keyword>
<sequence>MFGKIDLVPWGKLKHAYGDAVDAPKWIRAFDSVEEEDRMEAINYFLLSCAFHQYTLYTVTPFVIPFVIEALESATLGERSTGMCSSMKLELIHFLRLCAQCGQRAMYGHPSPQAPTVEDSIFAGEELYQRCVEDSDERVRSDALWLLDFCRAGKAVRNRSKLPFQN</sequence>
<evidence type="ECO:0000313" key="1">
    <source>
        <dbReference type="EMBL" id="EDY20732.1"/>
    </source>
</evidence>
<dbReference type="InParanoid" id="B4CZ41"/>
<protein>
    <submittedName>
        <fullName evidence="1">Uncharacterized protein</fullName>
    </submittedName>
</protein>
<dbReference type="AlphaFoldDB" id="B4CZ41"/>
<dbReference type="STRING" id="497964.CfE428DRAFT_1929"/>
<dbReference type="Proteomes" id="UP000005824">
    <property type="component" value="Unassembled WGS sequence"/>
</dbReference>
<dbReference type="EMBL" id="ABVL01000004">
    <property type="protein sequence ID" value="EDY20732.1"/>
    <property type="molecule type" value="Genomic_DNA"/>
</dbReference>
<comment type="caution">
    <text evidence="1">The sequence shown here is derived from an EMBL/GenBank/DDBJ whole genome shotgun (WGS) entry which is preliminary data.</text>
</comment>
<name>B4CZ41_9BACT</name>